<gene>
    <name evidence="2" type="ORF">RirG_040910</name>
</gene>
<dbReference type="HOGENOM" id="CLU_384086_0_0_1"/>
<comment type="caution">
    <text evidence="2">The sequence shown here is derived from an EMBL/GenBank/DDBJ whole genome shotgun (WGS) entry which is preliminary data.</text>
</comment>
<feature type="compositionally biased region" description="Basic and acidic residues" evidence="1">
    <location>
        <begin position="221"/>
        <end position="243"/>
    </location>
</feature>
<feature type="compositionally biased region" description="Basic and acidic residues" evidence="1">
    <location>
        <begin position="253"/>
        <end position="281"/>
    </location>
</feature>
<dbReference type="OrthoDB" id="2439870at2759"/>
<proteinExistence type="predicted"/>
<name>A0A015K7N8_RHIIW</name>
<dbReference type="Proteomes" id="UP000022910">
    <property type="component" value="Unassembled WGS sequence"/>
</dbReference>
<sequence>MQSLNLKEKNSNNKNDDKSWECFRNFVNVHMWDGFVYLFIVVCDSEKELDCLKGDFDEMRNRIYYLYSNGGTGEDKYNTTNEIMDQYVRSRFKKNEELRNKVMISVFRQLESHNVYDPSLSDMIHLFDKMSRFQLKSLRNMFISRIYGYSKFSEYLYKSWSKKYYTKNKIYEDFRPEDKKVKQKVYQNIDDTENKKDDDSHQEDKKINAKEQNVDQNIDQNKSKNYTENRKDVDSYQEDKKVNTNEQKVGQNIDHDTENKKGEDFHQENKKVTVEEQKVDQNIDQNKSKLSKANESKSEHEENNTQDQSMEEKKHDYKETASSSSTNNISKKSSKSKNKTLTKSTKSIASDNTIEKKSKGTQKRASKVEKLQQEIEILQENQKSEVEKLQQEIETLQENQINEVEKLQQEIKALRQEAANHQAALGGIMDVGWRDNDSNNSMQLTRDIENLQKDLDNFTRVKRSGIEIKIDAANRLFEDYGCKLSKEKDNIKLILGAVLQQHLIKIILEFADSYFKQIFNNNIENDQENDSTSCIIDDKLEAVILSRIKELIKLTTRFGETRTGTDGHSRILPTKLRQQIYAALGQRGFAKSDHPFITQLTKNIIDEMNKYRIIESADKNSKITTIIFQVIRIFYFRLHTQEPVPSWEFYKSGDCFNPDVMDQIGQSDEGELEVEICSFPAVALIKNLDDEAKRVFTKAQVIVRPKKRTF</sequence>
<reference evidence="2 3" key="1">
    <citation type="submission" date="2014-02" db="EMBL/GenBank/DDBJ databases">
        <title>Single nucleus genome sequencing reveals high similarity among nuclei of an endomycorrhizal fungus.</title>
        <authorList>
            <person name="Lin K."/>
            <person name="Geurts R."/>
            <person name="Zhang Z."/>
            <person name="Limpens E."/>
            <person name="Saunders D.G."/>
            <person name="Mu D."/>
            <person name="Pang E."/>
            <person name="Cao H."/>
            <person name="Cha H."/>
            <person name="Lin T."/>
            <person name="Zhou Q."/>
            <person name="Shang Y."/>
            <person name="Li Y."/>
            <person name="Ivanov S."/>
            <person name="Sharma T."/>
            <person name="Velzen R.V."/>
            <person name="Ruijter N.D."/>
            <person name="Aanen D.K."/>
            <person name="Win J."/>
            <person name="Kamoun S."/>
            <person name="Bisseling T."/>
            <person name="Huang S."/>
        </authorList>
    </citation>
    <scope>NUCLEOTIDE SEQUENCE [LARGE SCALE GENOMIC DNA]</scope>
    <source>
        <strain evidence="3">DAOM197198w</strain>
    </source>
</reference>
<feature type="compositionally biased region" description="Basic and acidic residues" evidence="1">
    <location>
        <begin position="192"/>
        <end position="213"/>
    </location>
</feature>
<evidence type="ECO:0000313" key="3">
    <source>
        <dbReference type="Proteomes" id="UP000022910"/>
    </source>
</evidence>
<feature type="compositionally biased region" description="Basic and acidic residues" evidence="1">
    <location>
        <begin position="292"/>
        <end position="303"/>
    </location>
</feature>
<keyword evidence="3" id="KW-1185">Reference proteome</keyword>
<organism evidence="2 3">
    <name type="scientific">Rhizophagus irregularis (strain DAOM 197198w)</name>
    <name type="common">Glomus intraradices</name>
    <dbReference type="NCBI Taxonomy" id="1432141"/>
    <lineage>
        <taxon>Eukaryota</taxon>
        <taxon>Fungi</taxon>
        <taxon>Fungi incertae sedis</taxon>
        <taxon>Mucoromycota</taxon>
        <taxon>Glomeromycotina</taxon>
        <taxon>Glomeromycetes</taxon>
        <taxon>Glomerales</taxon>
        <taxon>Glomeraceae</taxon>
        <taxon>Rhizophagus</taxon>
    </lineage>
</organism>
<feature type="compositionally biased region" description="Low complexity" evidence="1">
    <location>
        <begin position="322"/>
        <end position="331"/>
    </location>
</feature>
<accession>A0A015K7N8</accession>
<protein>
    <submittedName>
        <fullName evidence="2">Uncharacterized protein</fullName>
    </submittedName>
</protein>
<evidence type="ECO:0000313" key="2">
    <source>
        <dbReference type="EMBL" id="EXX75550.1"/>
    </source>
</evidence>
<dbReference type="EMBL" id="JEMT01012397">
    <property type="protein sequence ID" value="EXX75550.1"/>
    <property type="molecule type" value="Genomic_DNA"/>
</dbReference>
<evidence type="ECO:0000256" key="1">
    <source>
        <dbReference type="SAM" id="MobiDB-lite"/>
    </source>
</evidence>
<feature type="region of interest" description="Disordered" evidence="1">
    <location>
        <begin position="187"/>
        <end position="366"/>
    </location>
</feature>
<feature type="compositionally biased region" description="Basic and acidic residues" evidence="1">
    <location>
        <begin position="310"/>
        <end position="319"/>
    </location>
</feature>
<dbReference type="AlphaFoldDB" id="A0A015K7N8"/>